<dbReference type="GO" id="GO:0005635">
    <property type="term" value="C:nuclear envelope"/>
    <property type="evidence" value="ECO:0007669"/>
    <property type="project" value="TreeGrafter"/>
</dbReference>
<comment type="caution">
    <text evidence="5">The sequence shown here is derived from an EMBL/GenBank/DDBJ whole genome shotgun (WGS) entry which is preliminary data.</text>
</comment>
<keyword evidence="6" id="KW-1185">Reference proteome</keyword>
<dbReference type="AlphaFoldDB" id="A0A9D3XI64"/>
<dbReference type="PROSITE" id="PS51210">
    <property type="entry name" value="PLA2C"/>
    <property type="match status" value="1"/>
</dbReference>
<reference evidence="5" key="1">
    <citation type="submission" date="2021-09" db="EMBL/GenBank/DDBJ databases">
        <title>The genome of Mauremys mutica provides insights into the evolution of semi-aquatic lifestyle.</title>
        <authorList>
            <person name="Gong S."/>
            <person name="Gao Y."/>
        </authorList>
    </citation>
    <scope>NUCLEOTIDE SEQUENCE</scope>
    <source>
        <strain evidence="5">MM-2020</strain>
        <tissue evidence="5">Muscle</tissue>
    </source>
</reference>
<dbReference type="GO" id="GO:0005654">
    <property type="term" value="C:nucleoplasm"/>
    <property type="evidence" value="ECO:0007669"/>
    <property type="project" value="TreeGrafter"/>
</dbReference>
<dbReference type="SMART" id="SM00022">
    <property type="entry name" value="PLAc"/>
    <property type="match status" value="1"/>
</dbReference>
<name>A0A9D3XI64_9SAUR</name>
<dbReference type="PANTHER" id="PTHR10728:SF39">
    <property type="entry name" value="CYTOSOLIC PHOSPHOLIPASE A2 GAMMA"/>
    <property type="match status" value="1"/>
</dbReference>
<dbReference type="InterPro" id="IPR002642">
    <property type="entry name" value="LysoPLipase_cat_dom"/>
</dbReference>
<keyword evidence="2 3" id="KW-0443">Lipid metabolism</keyword>
<protein>
    <recommendedName>
        <fullName evidence="4">PLA2c domain-containing protein</fullName>
    </recommendedName>
</protein>
<keyword evidence="3" id="KW-0442">Lipid degradation</keyword>
<evidence type="ECO:0000313" key="6">
    <source>
        <dbReference type="Proteomes" id="UP000827986"/>
    </source>
</evidence>
<evidence type="ECO:0000313" key="5">
    <source>
        <dbReference type="EMBL" id="KAH1181884.1"/>
    </source>
</evidence>
<dbReference type="SUPFAM" id="SSF52151">
    <property type="entry name" value="FabD/lysophospholipase-like"/>
    <property type="match status" value="1"/>
</dbReference>
<feature type="domain" description="PLA2c" evidence="4">
    <location>
        <begin position="5"/>
        <end position="575"/>
    </location>
</feature>
<dbReference type="Gene3D" id="3.40.1090.10">
    <property type="entry name" value="Cytosolic phospholipase A2 catalytic domain"/>
    <property type="match status" value="1"/>
</dbReference>
<gene>
    <name evidence="5" type="ORF">KIL84_009638</name>
</gene>
<dbReference type="Proteomes" id="UP000827986">
    <property type="component" value="Unassembled WGS sequence"/>
</dbReference>
<dbReference type="PANTHER" id="PTHR10728">
    <property type="entry name" value="CYTOSOLIC PHOSPHOLIPASE A2"/>
    <property type="match status" value="1"/>
</dbReference>
<evidence type="ECO:0000256" key="2">
    <source>
        <dbReference type="ARBA" id="ARBA00023098"/>
    </source>
</evidence>
<dbReference type="InterPro" id="IPR016035">
    <property type="entry name" value="Acyl_Trfase/lysoPLipase"/>
</dbReference>
<dbReference type="GO" id="GO:0005544">
    <property type="term" value="F:calcium-dependent phospholipid binding"/>
    <property type="evidence" value="ECO:0007669"/>
    <property type="project" value="TreeGrafter"/>
</dbReference>
<dbReference type="GO" id="GO:0005509">
    <property type="term" value="F:calcium ion binding"/>
    <property type="evidence" value="ECO:0007669"/>
    <property type="project" value="TreeGrafter"/>
</dbReference>
<dbReference type="GO" id="GO:0047498">
    <property type="term" value="F:calcium-dependent phospholipase A2 activity"/>
    <property type="evidence" value="ECO:0007669"/>
    <property type="project" value="TreeGrafter"/>
</dbReference>
<evidence type="ECO:0000259" key="4">
    <source>
        <dbReference type="PROSITE" id="PS51210"/>
    </source>
</evidence>
<dbReference type="GO" id="GO:0005829">
    <property type="term" value="C:cytosol"/>
    <property type="evidence" value="ECO:0007669"/>
    <property type="project" value="TreeGrafter"/>
</dbReference>
<accession>A0A9D3XI64</accession>
<keyword evidence="1 3" id="KW-0378">Hydrolase</keyword>
<dbReference type="Pfam" id="PF01735">
    <property type="entry name" value="PLA2_B"/>
    <property type="match status" value="1"/>
</dbReference>
<dbReference type="GO" id="GO:0046475">
    <property type="term" value="P:glycerophospholipid catabolic process"/>
    <property type="evidence" value="ECO:0007669"/>
    <property type="project" value="TreeGrafter"/>
</dbReference>
<sequence length="575" mass="65173">MERSQLKKDDVRVRLSHELSEGEKEATGNRKAKVLDCLKSLGIACAEDNRPNIAVLGSGGGLRAMIAFLGTLVELENQGLLDAVMYLCGVSGSTWCMSFLYQEKDWTEKVQVLEERLRDTLSKPSCDIQEQFAIATQAAEDELFSLTDVWASFFVYPTLKLYDETKLSEHDDSSKNGKNPYPIYAAIEANQLGKAGENSPGTWFEFTPHESGFTSLGAFVCTEDLGKKIKDGNSQKRDEKNICYLQGLWGSALGSMAANKKYLIDCLKEKFRKLREHRNAVGKAGVLQGVLASVPFVGTDYTNVLHRGVLLLLQELHVRASAGKDCEEILRQLKEVLKEENSMNSFLKCCEVSETLDLKSWEERMLEFAELICIFEKELGEYVWSVWQLLWKTVTCICFWTWGYTNNFLYTDSKAQSTGLTNKEFIHLIDAGIAINSAYPLVLRPDRKVKLILSFDFSDGDPFETIKKTAKYCETNNISFPEINPEEIKDIDNPSDCYIFKGKDVPTIMHFPLFNNKNCPDKIKDFRDTFTTFTLSYSEDNVKVLLKKAKMNVSNNKERILKEIQQIVSSSTKEF</sequence>
<dbReference type="EMBL" id="JAHDVG010000467">
    <property type="protein sequence ID" value="KAH1181884.1"/>
    <property type="molecule type" value="Genomic_DNA"/>
</dbReference>
<evidence type="ECO:0000256" key="3">
    <source>
        <dbReference type="PROSITE-ProRule" id="PRU00555"/>
    </source>
</evidence>
<proteinExistence type="predicted"/>
<evidence type="ECO:0000256" key="1">
    <source>
        <dbReference type="ARBA" id="ARBA00022801"/>
    </source>
</evidence>
<organism evidence="5 6">
    <name type="scientific">Mauremys mutica</name>
    <name type="common">yellowpond turtle</name>
    <dbReference type="NCBI Taxonomy" id="74926"/>
    <lineage>
        <taxon>Eukaryota</taxon>
        <taxon>Metazoa</taxon>
        <taxon>Chordata</taxon>
        <taxon>Craniata</taxon>
        <taxon>Vertebrata</taxon>
        <taxon>Euteleostomi</taxon>
        <taxon>Archelosauria</taxon>
        <taxon>Testudinata</taxon>
        <taxon>Testudines</taxon>
        <taxon>Cryptodira</taxon>
        <taxon>Durocryptodira</taxon>
        <taxon>Testudinoidea</taxon>
        <taxon>Geoemydidae</taxon>
        <taxon>Geoemydinae</taxon>
        <taxon>Mauremys</taxon>
    </lineage>
</organism>